<reference evidence="2" key="1">
    <citation type="submission" date="2021-03" db="EMBL/GenBank/DDBJ databases">
        <title>Acanthopleuribacteraceae sp. M133.</title>
        <authorList>
            <person name="Wang G."/>
        </authorList>
    </citation>
    <scope>NUCLEOTIDE SEQUENCE</scope>
    <source>
        <strain evidence="2">M133</strain>
    </source>
</reference>
<gene>
    <name evidence="2" type="ORF">J3U87_12985</name>
</gene>
<keyword evidence="3" id="KW-1185">Reference proteome</keyword>
<dbReference type="Pfam" id="PF07963">
    <property type="entry name" value="N_methyl"/>
    <property type="match status" value="1"/>
</dbReference>
<feature type="transmembrane region" description="Helical" evidence="1">
    <location>
        <begin position="12"/>
        <end position="35"/>
    </location>
</feature>
<keyword evidence="1" id="KW-0812">Transmembrane</keyword>
<accession>A0A8A4TWL6</accession>
<dbReference type="SUPFAM" id="SSF54523">
    <property type="entry name" value="Pili subunits"/>
    <property type="match status" value="1"/>
</dbReference>
<dbReference type="AlphaFoldDB" id="A0A8A4TWL6"/>
<sequence length="213" mass="23832">MNSPRHHRHSAFTLLEIIVVVTLMMVLLGVSVVVVTSNQDNVLIKDDGARMIAYLRNAWDHTRATGAPLVLRPNYEKGSLTYYDPLSGQTKKAELAGDHRIIGIRINDRMYSATTGGMNPGDVEAEEDEELESVASMEDEFALYLSEGRGMARISVIFAAEDEDQEGYDQYRHIVMASLNLITGKGNVKDLEREDLDQLFEISLEAELDEELL</sequence>
<keyword evidence="1" id="KW-0472">Membrane</keyword>
<organism evidence="2 3">
    <name type="scientific">Sulfidibacter corallicola</name>
    <dbReference type="NCBI Taxonomy" id="2818388"/>
    <lineage>
        <taxon>Bacteria</taxon>
        <taxon>Pseudomonadati</taxon>
        <taxon>Acidobacteriota</taxon>
        <taxon>Holophagae</taxon>
        <taxon>Acanthopleuribacterales</taxon>
        <taxon>Acanthopleuribacteraceae</taxon>
        <taxon>Sulfidibacter</taxon>
    </lineage>
</organism>
<name>A0A8A4TWL6_SULCO</name>
<dbReference type="Proteomes" id="UP000663929">
    <property type="component" value="Chromosome"/>
</dbReference>
<dbReference type="RefSeq" id="WP_237383465.1">
    <property type="nucleotide sequence ID" value="NZ_CP071793.1"/>
</dbReference>
<keyword evidence="1" id="KW-1133">Transmembrane helix</keyword>
<evidence type="ECO:0000256" key="1">
    <source>
        <dbReference type="SAM" id="Phobius"/>
    </source>
</evidence>
<proteinExistence type="predicted"/>
<dbReference type="InterPro" id="IPR012902">
    <property type="entry name" value="N_methyl_site"/>
</dbReference>
<protein>
    <submittedName>
        <fullName evidence="2">Prepilin-type N-terminal cleavage/methylation domain-containing protein</fullName>
    </submittedName>
</protein>
<evidence type="ECO:0000313" key="3">
    <source>
        <dbReference type="Proteomes" id="UP000663929"/>
    </source>
</evidence>
<dbReference type="KEGG" id="scor:J3U87_12985"/>
<evidence type="ECO:0000313" key="2">
    <source>
        <dbReference type="EMBL" id="QTD53362.1"/>
    </source>
</evidence>
<dbReference type="EMBL" id="CP071793">
    <property type="protein sequence ID" value="QTD53362.1"/>
    <property type="molecule type" value="Genomic_DNA"/>
</dbReference>
<dbReference type="InterPro" id="IPR045584">
    <property type="entry name" value="Pilin-like"/>
</dbReference>